<keyword evidence="2" id="KW-0808">Transferase</keyword>
<dbReference type="AlphaFoldDB" id="A0A0G0FJK8"/>
<dbReference type="EMBL" id="LBSM01000011">
    <property type="protein sequence ID" value="KKQ18027.1"/>
    <property type="molecule type" value="Genomic_DNA"/>
</dbReference>
<dbReference type="CDD" id="cd04301">
    <property type="entry name" value="NAT_SF"/>
    <property type="match status" value="1"/>
</dbReference>
<dbReference type="InterPro" id="IPR000182">
    <property type="entry name" value="GNAT_dom"/>
</dbReference>
<accession>A0A0G0FJK8</accession>
<feature type="domain" description="N-acetyltransferase" evidence="1">
    <location>
        <begin position="18"/>
        <end position="182"/>
    </location>
</feature>
<gene>
    <name evidence="2" type="ORF">US31_C0011G0009</name>
</gene>
<name>A0A0G0FJK8_9BACT</name>
<dbReference type="Proteomes" id="UP000034508">
    <property type="component" value="Unassembled WGS sequence"/>
</dbReference>
<dbReference type="Pfam" id="PF00583">
    <property type="entry name" value="Acetyltransf_1"/>
    <property type="match status" value="1"/>
</dbReference>
<reference evidence="2 3" key="1">
    <citation type="journal article" date="2015" name="Nature">
        <title>rRNA introns, odd ribosomes, and small enigmatic genomes across a large radiation of phyla.</title>
        <authorList>
            <person name="Brown C.T."/>
            <person name="Hug L.A."/>
            <person name="Thomas B.C."/>
            <person name="Sharon I."/>
            <person name="Castelle C.J."/>
            <person name="Singh A."/>
            <person name="Wilkins M.J."/>
            <person name="Williams K.H."/>
            <person name="Banfield J.F."/>
        </authorList>
    </citation>
    <scope>NUCLEOTIDE SEQUENCE [LARGE SCALE GENOMIC DNA]</scope>
</reference>
<evidence type="ECO:0000313" key="3">
    <source>
        <dbReference type="Proteomes" id="UP000034508"/>
    </source>
</evidence>
<proteinExistence type="predicted"/>
<dbReference type="PANTHER" id="PTHR43415">
    <property type="entry name" value="SPERMIDINE N(1)-ACETYLTRANSFERASE"/>
    <property type="match status" value="1"/>
</dbReference>
<comment type="caution">
    <text evidence="2">The sequence shown here is derived from an EMBL/GenBank/DDBJ whole genome shotgun (WGS) entry which is preliminary data.</text>
</comment>
<evidence type="ECO:0000259" key="1">
    <source>
        <dbReference type="PROSITE" id="PS51186"/>
    </source>
</evidence>
<dbReference type="Gene3D" id="3.40.630.30">
    <property type="match status" value="1"/>
</dbReference>
<dbReference type="InterPro" id="IPR016181">
    <property type="entry name" value="Acyl_CoA_acyltransferase"/>
</dbReference>
<evidence type="ECO:0000313" key="2">
    <source>
        <dbReference type="EMBL" id="KKQ18027.1"/>
    </source>
</evidence>
<organism evidence="2 3">
    <name type="scientific">Berkelbacteria bacterium GW2011_GWA1_36_9</name>
    <dbReference type="NCBI Taxonomy" id="1618331"/>
    <lineage>
        <taxon>Bacteria</taxon>
        <taxon>Candidatus Berkelbacteria</taxon>
    </lineage>
</organism>
<dbReference type="GO" id="GO:0016747">
    <property type="term" value="F:acyltransferase activity, transferring groups other than amino-acyl groups"/>
    <property type="evidence" value="ECO:0007669"/>
    <property type="project" value="InterPro"/>
</dbReference>
<dbReference type="PANTHER" id="PTHR43415:SF3">
    <property type="entry name" value="GNAT-FAMILY ACETYLTRANSFERASE"/>
    <property type="match status" value="1"/>
</dbReference>
<dbReference type="SUPFAM" id="SSF55729">
    <property type="entry name" value="Acyl-CoA N-acyltransferases (Nat)"/>
    <property type="match status" value="1"/>
</dbReference>
<protein>
    <submittedName>
        <fullName evidence="2">GCN5-related N-acetyltransferase</fullName>
    </submittedName>
</protein>
<dbReference type="PROSITE" id="PS51186">
    <property type="entry name" value="GNAT"/>
    <property type="match status" value="1"/>
</dbReference>
<sequence length="182" mass="20885">MMITKPIAKFISKSGKEIEIHLPSLEKVPELLTFVNRLTKEDTFLSLTGDPKTLAEEETWIKNTILNMKASRSFVCWAIYNSKIVGDCSINRGGTRDWHVGKMGLMVDQEFRRDGVGGYLLEYVLSQAKKMDIKIVSLDVFSDNTIAIKLYEKMGFKKYALLPNGLYRQNKYSDAIKMYRQL</sequence>